<keyword evidence="3" id="KW-1185">Reference proteome</keyword>
<accession>A0A438ALG4</accession>
<proteinExistence type="predicted"/>
<comment type="caution">
    <text evidence="2">The sequence shown here is derived from an EMBL/GenBank/DDBJ whole genome shotgun (WGS) entry which is preliminary data.</text>
</comment>
<dbReference type="AlphaFoldDB" id="A0A438ALG4"/>
<gene>
    <name evidence="2" type="ORF">EKE94_03150</name>
</gene>
<sequence>MHIDLHIIAGLPGQPDDTASVAGDVLTHNGTAYDLSAVPEGGSGTLEGDHPFVGPITREGGVLRLGLRLTYDAARAEADQPADPAHWRVEVTEGPVPDRVIRKTTEEEGP</sequence>
<evidence type="ECO:0000313" key="3">
    <source>
        <dbReference type="Proteomes" id="UP000285908"/>
    </source>
</evidence>
<feature type="compositionally biased region" description="Basic and acidic residues" evidence="1">
    <location>
        <begin position="99"/>
        <end position="110"/>
    </location>
</feature>
<dbReference type="RefSeq" id="WP_127905136.1">
    <property type="nucleotide sequence ID" value="NZ_RQXX01000001.1"/>
</dbReference>
<name>A0A438ALG4_9RHOB</name>
<dbReference type="EMBL" id="RQXX01000001">
    <property type="protein sequence ID" value="RVV99693.1"/>
    <property type="molecule type" value="Genomic_DNA"/>
</dbReference>
<evidence type="ECO:0000313" key="2">
    <source>
        <dbReference type="EMBL" id="RVV99693.1"/>
    </source>
</evidence>
<protein>
    <submittedName>
        <fullName evidence="2">Uncharacterized protein</fullName>
    </submittedName>
</protein>
<reference evidence="2 3" key="1">
    <citation type="submission" date="2018-11" db="EMBL/GenBank/DDBJ databases">
        <title>Mesobaculum littorinae gen. nov., sp. nov., isolated from Littorina scabra that represents a novel genus of the order Rhodobacteraceae.</title>
        <authorList>
            <person name="Li F."/>
        </authorList>
    </citation>
    <scope>NUCLEOTIDE SEQUENCE [LARGE SCALE GENOMIC DNA]</scope>
    <source>
        <strain evidence="2 3">M0103</strain>
    </source>
</reference>
<dbReference type="Proteomes" id="UP000285908">
    <property type="component" value="Unassembled WGS sequence"/>
</dbReference>
<dbReference type="OrthoDB" id="7873444at2"/>
<evidence type="ECO:0000256" key="1">
    <source>
        <dbReference type="SAM" id="MobiDB-lite"/>
    </source>
</evidence>
<organism evidence="2 3">
    <name type="scientific">Mesobaculum littorinae</name>
    <dbReference type="NCBI Taxonomy" id="2486419"/>
    <lineage>
        <taxon>Bacteria</taxon>
        <taxon>Pseudomonadati</taxon>
        <taxon>Pseudomonadota</taxon>
        <taxon>Alphaproteobacteria</taxon>
        <taxon>Rhodobacterales</taxon>
        <taxon>Roseobacteraceae</taxon>
        <taxon>Mesobaculum</taxon>
    </lineage>
</organism>
<feature type="region of interest" description="Disordered" evidence="1">
    <location>
        <begin position="91"/>
        <end position="110"/>
    </location>
</feature>